<reference evidence="2" key="1">
    <citation type="journal article" date="2023" name="Insect Mol. Biol.">
        <title>Genome sequencing provides insights into the evolution of gene families encoding plant cell wall-degrading enzymes in longhorned beetles.</title>
        <authorList>
            <person name="Shin N.R."/>
            <person name="Okamura Y."/>
            <person name="Kirsch R."/>
            <person name="Pauchet Y."/>
        </authorList>
    </citation>
    <scope>NUCLEOTIDE SEQUENCE</scope>
    <source>
        <strain evidence="2">RBIC_L_NR</strain>
    </source>
</reference>
<organism evidence="2 3">
    <name type="scientific">Rhamnusium bicolor</name>
    <dbReference type="NCBI Taxonomy" id="1586634"/>
    <lineage>
        <taxon>Eukaryota</taxon>
        <taxon>Metazoa</taxon>
        <taxon>Ecdysozoa</taxon>
        <taxon>Arthropoda</taxon>
        <taxon>Hexapoda</taxon>
        <taxon>Insecta</taxon>
        <taxon>Pterygota</taxon>
        <taxon>Neoptera</taxon>
        <taxon>Endopterygota</taxon>
        <taxon>Coleoptera</taxon>
        <taxon>Polyphaga</taxon>
        <taxon>Cucujiformia</taxon>
        <taxon>Chrysomeloidea</taxon>
        <taxon>Cerambycidae</taxon>
        <taxon>Lepturinae</taxon>
        <taxon>Rhagiini</taxon>
        <taxon>Rhamnusium</taxon>
    </lineage>
</organism>
<accession>A0AAV8WZA1</accession>
<comment type="caution">
    <text evidence="2">The sequence shown here is derived from an EMBL/GenBank/DDBJ whole genome shotgun (WGS) entry which is preliminary data.</text>
</comment>
<evidence type="ECO:0000313" key="3">
    <source>
        <dbReference type="Proteomes" id="UP001162156"/>
    </source>
</evidence>
<proteinExistence type="predicted"/>
<name>A0AAV8WZA1_9CUCU</name>
<keyword evidence="3" id="KW-1185">Reference proteome</keyword>
<evidence type="ECO:0000313" key="2">
    <source>
        <dbReference type="EMBL" id="KAJ8931557.1"/>
    </source>
</evidence>
<sequence>MSGISHNTQQRSKPMSGVNQYLYNAETTDRVPPYHNEAYQYETEYAQQRYEDLSLLETHDENYNDQDLEQQEPTYNNYDQEDNATSNFMNAELTQYPT</sequence>
<evidence type="ECO:0000256" key="1">
    <source>
        <dbReference type="SAM" id="MobiDB-lite"/>
    </source>
</evidence>
<feature type="compositionally biased region" description="Polar residues" evidence="1">
    <location>
        <begin position="71"/>
        <end position="98"/>
    </location>
</feature>
<dbReference type="EMBL" id="JANEYF010004294">
    <property type="protein sequence ID" value="KAJ8931557.1"/>
    <property type="molecule type" value="Genomic_DNA"/>
</dbReference>
<feature type="region of interest" description="Disordered" evidence="1">
    <location>
        <begin position="59"/>
        <end position="98"/>
    </location>
</feature>
<gene>
    <name evidence="2" type="ORF">NQ314_015504</name>
</gene>
<dbReference type="Proteomes" id="UP001162156">
    <property type="component" value="Unassembled WGS sequence"/>
</dbReference>
<protein>
    <submittedName>
        <fullName evidence="2">Uncharacterized protein</fullName>
    </submittedName>
</protein>
<dbReference type="AlphaFoldDB" id="A0AAV8WZA1"/>